<gene>
    <name evidence="2" type="ORF">SAMN04515671_1081</name>
</gene>
<organism evidence="2 3">
    <name type="scientific">Nakamurella panacisegetis</name>
    <dbReference type="NCBI Taxonomy" id="1090615"/>
    <lineage>
        <taxon>Bacteria</taxon>
        <taxon>Bacillati</taxon>
        <taxon>Actinomycetota</taxon>
        <taxon>Actinomycetes</taxon>
        <taxon>Nakamurellales</taxon>
        <taxon>Nakamurellaceae</taxon>
        <taxon>Nakamurella</taxon>
    </lineage>
</organism>
<evidence type="ECO:0000313" key="3">
    <source>
        <dbReference type="Proteomes" id="UP000198741"/>
    </source>
</evidence>
<dbReference type="EMBL" id="LT629710">
    <property type="protein sequence ID" value="SDO48264.1"/>
    <property type="molecule type" value="Genomic_DNA"/>
</dbReference>
<evidence type="ECO:0000256" key="1">
    <source>
        <dbReference type="SAM" id="Phobius"/>
    </source>
</evidence>
<keyword evidence="1" id="KW-1133">Transmembrane helix</keyword>
<feature type="transmembrane region" description="Helical" evidence="1">
    <location>
        <begin position="64"/>
        <end position="81"/>
    </location>
</feature>
<sequence>MTTTSTSTAAVSGSIPARPRRFLISLWSIPVLVIGQFAMLAVIPVVIVLLGVLRDARLRAVRSWTIALGAAYATPLVIWLVRPDGAKSLSKDMSPVFVVLIAALTAIVLIRMRVKKV</sequence>
<dbReference type="OrthoDB" id="5122469at2"/>
<feature type="transmembrane region" description="Helical" evidence="1">
    <location>
        <begin position="27"/>
        <end position="52"/>
    </location>
</feature>
<keyword evidence="3" id="KW-1185">Reference proteome</keyword>
<proteinExistence type="predicted"/>
<accession>A0A1H0JXA1</accession>
<dbReference type="AlphaFoldDB" id="A0A1H0JXA1"/>
<name>A0A1H0JXA1_9ACTN</name>
<keyword evidence="1" id="KW-0812">Transmembrane</keyword>
<evidence type="ECO:0000313" key="2">
    <source>
        <dbReference type="EMBL" id="SDO48264.1"/>
    </source>
</evidence>
<dbReference type="RefSeq" id="WP_090474913.1">
    <property type="nucleotide sequence ID" value="NZ_LT629710.1"/>
</dbReference>
<protein>
    <submittedName>
        <fullName evidence="2">Uncharacterized protein</fullName>
    </submittedName>
</protein>
<feature type="transmembrane region" description="Helical" evidence="1">
    <location>
        <begin position="93"/>
        <end position="112"/>
    </location>
</feature>
<reference evidence="2 3" key="1">
    <citation type="submission" date="2016-10" db="EMBL/GenBank/DDBJ databases">
        <authorList>
            <person name="de Groot N.N."/>
        </authorList>
    </citation>
    <scope>NUCLEOTIDE SEQUENCE [LARGE SCALE GENOMIC DNA]</scope>
    <source>
        <strain evidence="3">P4-7,KCTC 19426,CECT 7604</strain>
    </source>
</reference>
<dbReference type="Proteomes" id="UP000198741">
    <property type="component" value="Chromosome I"/>
</dbReference>
<keyword evidence="1" id="KW-0472">Membrane</keyword>